<comment type="pathway">
    <text evidence="1">Protein modification; protein ubiquitination.</text>
</comment>
<protein>
    <submittedName>
        <fullName evidence="5">BTB/POZ and MATH domain-containing protein 2</fullName>
    </submittedName>
</protein>
<feature type="chain" id="PRO_5043406595" evidence="3">
    <location>
        <begin position="26"/>
        <end position="259"/>
    </location>
</feature>
<evidence type="ECO:0000256" key="2">
    <source>
        <dbReference type="ARBA" id="ARBA00010846"/>
    </source>
</evidence>
<dbReference type="InterPro" id="IPR056423">
    <property type="entry name" value="BACK_BPM_SPOP"/>
</dbReference>
<dbReference type="AlphaFoldDB" id="A0AAV8BXW1"/>
<proteinExistence type="inferred from homology"/>
<feature type="domain" description="BTB" evidence="4">
    <location>
        <begin position="70"/>
        <end position="133"/>
    </location>
</feature>
<evidence type="ECO:0000256" key="1">
    <source>
        <dbReference type="ARBA" id="ARBA00004906"/>
    </source>
</evidence>
<dbReference type="Gene3D" id="3.30.710.10">
    <property type="entry name" value="Potassium Channel Kv1.1, Chain A"/>
    <property type="match status" value="1"/>
</dbReference>
<dbReference type="InterPro" id="IPR045005">
    <property type="entry name" value="BPM1-6"/>
</dbReference>
<keyword evidence="3" id="KW-0732">Signal</keyword>
<dbReference type="Pfam" id="PF24570">
    <property type="entry name" value="BACK_BPM_SPOP"/>
    <property type="match status" value="1"/>
</dbReference>
<dbReference type="PROSITE" id="PS50097">
    <property type="entry name" value="BTB"/>
    <property type="match status" value="1"/>
</dbReference>
<dbReference type="Gene3D" id="1.25.40.420">
    <property type="match status" value="1"/>
</dbReference>
<dbReference type="GO" id="GO:0016567">
    <property type="term" value="P:protein ubiquitination"/>
    <property type="evidence" value="ECO:0007669"/>
    <property type="project" value="InterPro"/>
</dbReference>
<evidence type="ECO:0000259" key="4">
    <source>
        <dbReference type="PROSITE" id="PS50097"/>
    </source>
</evidence>
<gene>
    <name evidence="5" type="ORF">LUZ62_081864</name>
</gene>
<accession>A0AAV8BXW1</accession>
<dbReference type="PANTHER" id="PTHR26379">
    <property type="entry name" value="BTB/POZ AND MATH DOMAIN-CONTAINING PROTEIN 1"/>
    <property type="match status" value="1"/>
</dbReference>
<keyword evidence="6" id="KW-1185">Reference proteome</keyword>
<dbReference type="InterPro" id="IPR000210">
    <property type="entry name" value="BTB/POZ_dom"/>
</dbReference>
<reference evidence="5" key="1">
    <citation type="submission" date="2022-08" db="EMBL/GenBank/DDBJ databases">
        <authorList>
            <person name="Marques A."/>
        </authorList>
    </citation>
    <scope>NUCLEOTIDE SEQUENCE</scope>
    <source>
        <strain evidence="5">RhyPub2mFocal</strain>
        <tissue evidence="5">Leaves</tissue>
    </source>
</reference>
<evidence type="ECO:0000313" key="6">
    <source>
        <dbReference type="Proteomes" id="UP001140206"/>
    </source>
</evidence>
<sequence>MCLTKCHRETSLHMFVFICLHLVARQEKSLNKPNTVADFLSMDFATAMHQLKNLSINEHSVELLENKGMADVVFEVDGVLFTAHRSVLSARSPVFKAEFFGGRTESKVERIQIKDIKPAIFKAMLDFIYSDSVPDIISNEDIPMVTQVQHLYKAAARYALDGLKMICEDRLIRDVSINSVISSLALADEHNCCGLKHACLDYACKPENLSQLAVKAEYIEFMVANPYLLKELSDNATDKGYNEIPSRSMRNDGYYLWSF</sequence>
<dbReference type="InterPro" id="IPR011333">
    <property type="entry name" value="SKP1/BTB/POZ_sf"/>
</dbReference>
<dbReference type="Proteomes" id="UP001140206">
    <property type="component" value="Chromosome 5"/>
</dbReference>
<dbReference type="Pfam" id="PF00651">
    <property type="entry name" value="BTB"/>
    <property type="match status" value="1"/>
</dbReference>
<dbReference type="PANTHER" id="PTHR26379:SF187">
    <property type="entry name" value="OS07G0655300 PROTEIN"/>
    <property type="match status" value="1"/>
</dbReference>
<dbReference type="SUPFAM" id="SSF54695">
    <property type="entry name" value="POZ domain"/>
    <property type="match status" value="1"/>
</dbReference>
<feature type="signal peptide" evidence="3">
    <location>
        <begin position="1"/>
        <end position="25"/>
    </location>
</feature>
<dbReference type="EMBL" id="JAMFTS010000005">
    <property type="protein sequence ID" value="KAJ4747459.1"/>
    <property type="molecule type" value="Genomic_DNA"/>
</dbReference>
<name>A0AAV8BXW1_9POAL</name>
<comment type="similarity">
    <text evidence="2">Belongs to the Tdpoz family.</text>
</comment>
<evidence type="ECO:0000313" key="5">
    <source>
        <dbReference type="EMBL" id="KAJ4747459.1"/>
    </source>
</evidence>
<comment type="caution">
    <text evidence="5">The sequence shown here is derived from an EMBL/GenBank/DDBJ whole genome shotgun (WGS) entry which is preliminary data.</text>
</comment>
<dbReference type="SMART" id="SM00225">
    <property type="entry name" value="BTB"/>
    <property type="match status" value="1"/>
</dbReference>
<organism evidence="5 6">
    <name type="scientific">Rhynchospora pubera</name>
    <dbReference type="NCBI Taxonomy" id="906938"/>
    <lineage>
        <taxon>Eukaryota</taxon>
        <taxon>Viridiplantae</taxon>
        <taxon>Streptophyta</taxon>
        <taxon>Embryophyta</taxon>
        <taxon>Tracheophyta</taxon>
        <taxon>Spermatophyta</taxon>
        <taxon>Magnoliopsida</taxon>
        <taxon>Liliopsida</taxon>
        <taxon>Poales</taxon>
        <taxon>Cyperaceae</taxon>
        <taxon>Cyperoideae</taxon>
        <taxon>Rhynchosporeae</taxon>
        <taxon>Rhynchospora</taxon>
    </lineage>
</organism>
<evidence type="ECO:0000256" key="3">
    <source>
        <dbReference type="SAM" id="SignalP"/>
    </source>
</evidence>